<proteinExistence type="predicted"/>
<evidence type="ECO:0000313" key="2">
    <source>
        <dbReference type="Proteomes" id="UP001152747"/>
    </source>
</evidence>
<accession>A0A9P1MVN3</accession>
<organism evidence="1 2">
    <name type="scientific">Caenorhabditis angaria</name>
    <dbReference type="NCBI Taxonomy" id="860376"/>
    <lineage>
        <taxon>Eukaryota</taxon>
        <taxon>Metazoa</taxon>
        <taxon>Ecdysozoa</taxon>
        <taxon>Nematoda</taxon>
        <taxon>Chromadorea</taxon>
        <taxon>Rhabditida</taxon>
        <taxon>Rhabditina</taxon>
        <taxon>Rhabditomorpha</taxon>
        <taxon>Rhabditoidea</taxon>
        <taxon>Rhabditidae</taxon>
        <taxon>Peloderinae</taxon>
        <taxon>Caenorhabditis</taxon>
    </lineage>
</organism>
<sequence length="143" mass="16593">MTKKEQRNYIKPNVIMSATWKDDDPTNAPGPLGCRYDDHPTHLDIQLVVPGIRPKSFCRAANTQVHIKSDPFSMNCIVEIVKIDKRKTPPEKSIIDRRYYEVQRFPAEITDVSFKLKKDCCFVTIRKKTAQSWENQMSQFGMT</sequence>
<comment type="caution">
    <text evidence="1">The sequence shown here is derived from an EMBL/GenBank/DDBJ whole genome shotgun (WGS) entry which is preliminary data.</text>
</comment>
<dbReference type="OrthoDB" id="6146649at2759"/>
<reference evidence="1" key="1">
    <citation type="submission" date="2022-11" db="EMBL/GenBank/DDBJ databases">
        <authorList>
            <person name="Kikuchi T."/>
        </authorList>
    </citation>
    <scope>NUCLEOTIDE SEQUENCE</scope>
    <source>
        <strain evidence="1">PS1010</strain>
    </source>
</reference>
<dbReference type="AlphaFoldDB" id="A0A9P1MVN3"/>
<evidence type="ECO:0008006" key="3">
    <source>
        <dbReference type="Google" id="ProtNLM"/>
    </source>
</evidence>
<evidence type="ECO:0000313" key="1">
    <source>
        <dbReference type="EMBL" id="CAI5441397.1"/>
    </source>
</evidence>
<dbReference type="EMBL" id="CANHGI010000002">
    <property type="protein sequence ID" value="CAI5441397.1"/>
    <property type="molecule type" value="Genomic_DNA"/>
</dbReference>
<protein>
    <recommendedName>
        <fullName evidence="3">CS domain-containing protein</fullName>
    </recommendedName>
</protein>
<gene>
    <name evidence="1" type="ORF">CAMP_LOCUS4034</name>
</gene>
<dbReference type="Proteomes" id="UP001152747">
    <property type="component" value="Unassembled WGS sequence"/>
</dbReference>
<name>A0A9P1MVN3_9PELO</name>
<keyword evidence="2" id="KW-1185">Reference proteome</keyword>